<keyword evidence="7 10" id="KW-1133">Transmembrane helix</keyword>
<feature type="compositionally biased region" description="Basic and acidic residues" evidence="9">
    <location>
        <begin position="258"/>
        <end position="268"/>
    </location>
</feature>
<dbReference type="STRING" id="1218493.JF76_03240"/>
<accession>A0A0F4LJA8</accession>
<keyword evidence="8 10" id="KW-0472">Membrane</keyword>
<evidence type="ECO:0000256" key="7">
    <source>
        <dbReference type="ARBA" id="ARBA00022989"/>
    </source>
</evidence>
<keyword evidence="2" id="KW-0813">Transport</keyword>
<dbReference type="PANTHER" id="PTHR32502:SF8">
    <property type="entry name" value="N-ACETYLGALACTOSAMINE PERMEASE IIC COMPONENT 1"/>
    <property type="match status" value="1"/>
</dbReference>
<reference evidence="11 12" key="1">
    <citation type="submission" date="2014-12" db="EMBL/GenBank/DDBJ databases">
        <title>Comparative genomics of the lactic acid bacteria isolated from the honey bee gut.</title>
        <authorList>
            <person name="Ellegaard K.M."/>
            <person name="Tamarit D."/>
            <person name="Javelind E."/>
            <person name="Olofsson T."/>
            <person name="Andersson S.G."/>
            <person name="Vasquez A."/>
        </authorList>
    </citation>
    <scope>NUCLEOTIDE SEQUENCE [LARGE SCALE GENOMIC DNA]</scope>
    <source>
        <strain evidence="11 12">Biut2</strain>
    </source>
</reference>
<dbReference type="EMBL" id="JXBY01000006">
    <property type="protein sequence ID" value="KJY58670.1"/>
    <property type="molecule type" value="Genomic_DNA"/>
</dbReference>
<keyword evidence="6 10" id="KW-0812">Transmembrane</keyword>
<dbReference type="InterPro" id="IPR004700">
    <property type="entry name" value="PTS_IIC_man"/>
</dbReference>
<evidence type="ECO:0000256" key="5">
    <source>
        <dbReference type="ARBA" id="ARBA00022683"/>
    </source>
</evidence>
<evidence type="ECO:0000256" key="3">
    <source>
        <dbReference type="ARBA" id="ARBA00022475"/>
    </source>
</evidence>
<evidence type="ECO:0000256" key="9">
    <source>
        <dbReference type="SAM" id="MobiDB-lite"/>
    </source>
</evidence>
<dbReference type="Pfam" id="PF03609">
    <property type="entry name" value="EII-Sor"/>
    <property type="match status" value="1"/>
</dbReference>
<evidence type="ECO:0000256" key="4">
    <source>
        <dbReference type="ARBA" id="ARBA00022597"/>
    </source>
</evidence>
<keyword evidence="4" id="KW-0762">Sugar transport</keyword>
<sequence>MFYDALMTAIAVFVGTAGHEFFGNAMLSRPIVVAPLLGFLLGDIHTGLLVGASVETIFMGVVNIGISSTAEPALAAALATVFTIQSGNMGANITLAFPLAVLGLQFLNMILSFVIGPFAPLFAKFARKGEDKKMVALHYGLWFLHYGLYSLIPFFAVLFGSKAVQFALQAIPKSIMNGLTVAGNLLPAVGMAMLLLLLWDNKLAQYYFLGVVLMAYLKLPLMAIAVIAAIVAVAIAERDMSEIKISKNKAVTSSVSDSDQKDEKKSFSQEEEDFFA</sequence>
<comment type="subcellular location">
    <subcellularLocation>
        <location evidence="1">Cell membrane</location>
        <topology evidence="1">Multi-pass membrane protein</topology>
    </subcellularLocation>
</comment>
<evidence type="ECO:0000256" key="2">
    <source>
        <dbReference type="ARBA" id="ARBA00022448"/>
    </source>
</evidence>
<feature type="region of interest" description="Disordered" evidence="9">
    <location>
        <begin position="248"/>
        <end position="276"/>
    </location>
</feature>
<evidence type="ECO:0000256" key="10">
    <source>
        <dbReference type="SAM" id="Phobius"/>
    </source>
</evidence>
<dbReference type="PATRIC" id="fig|1218493.3.peg.342"/>
<name>A0A0F4LJA8_9LACO</name>
<feature type="transmembrane region" description="Helical" evidence="10">
    <location>
        <begin position="6"/>
        <end position="23"/>
    </location>
</feature>
<dbReference type="PANTHER" id="PTHR32502">
    <property type="entry name" value="N-ACETYLGALACTOSAMINE PERMEASE II COMPONENT-RELATED"/>
    <property type="match status" value="1"/>
</dbReference>
<evidence type="ECO:0000256" key="6">
    <source>
        <dbReference type="ARBA" id="ARBA00022692"/>
    </source>
</evidence>
<keyword evidence="3" id="KW-1003">Cell membrane</keyword>
<dbReference type="HOGENOM" id="CLU_069101_2_0_9"/>
<dbReference type="GO" id="GO:0009401">
    <property type="term" value="P:phosphoenolpyruvate-dependent sugar phosphotransferase system"/>
    <property type="evidence" value="ECO:0007669"/>
    <property type="project" value="UniProtKB-KW"/>
</dbReference>
<feature type="transmembrane region" description="Helical" evidence="10">
    <location>
        <begin position="96"/>
        <end position="119"/>
    </location>
</feature>
<feature type="transmembrane region" description="Helical" evidence="10">
    <location>
        <begin position="57"/>
        <end position="84"/>
    </location>
</feature>
<comment type="caution">
    <text evidence="11">The sequence shown here is derived from an EMBL/GenBank/DDBJ whole genome shotgun (WGS) entry which is preliminary data.</text>
</comment>
<evidence type="ECO:0000256" key="8">
    <source>
        <dbReference type="ARBA" id="ARBA00023136"/>
    </source>
</evidence>
<keyword evidence="5" id="KW-0598">Phosphotransferase system</keyword>
<organism evidence="11 12">
    <name type="scientific">Lactobacillus kullabergensis</name>
    <dbReference type="NCBI Taxonomy" id="1218493"/>
    <lineage>
        <taxon>Bacteria</taxon>
        <taxon>Bacillati</taxon>
        <taxon>Bacillota</taxon>
        <taxon>Bacilli</taxon>
        <taxon>Lactobacillales</taxon>
        <taxon>Lactobacillaceae</taxon>
        <taxon>Lactobacillus</taxon>
    </lineage>
</organism>
<dbReference type="AlphaFoldDB" id="A0A0F4LJA8"/>
<gene>
    <name evidence="11" type="ORF">JF76_03240</name>
</gene>
<protein>
    <submittedName>
        <fullName evidence="11">PTS Man IIC</fullName>
    </submittedName>
</protein>
<feature type="transmembrane region" description="Helical" evidence="10">
    <location>
        <begin position="30"/>
        <end position="51"/>
    </location>
</feature>
<evidence type="ECO:0000256" key="1">
    <source>
        <dbReference type="ARBA" id="ARBA00004651"/>
    </source>
</evidence>
<dbReference type="InterPro" id="IPR050303">
    <property type="entry name" value="GatZ_KbaZ_carbometab"/>
</dbReference>
<feature type="transmembrane region" description="Helical" evidence="10">
    <location>
        <begin position="205"/>
        <end position="236"/>
    </location>
</feature>
<feature type="transmembrane region" description="Helical" evidence="10">
    <location>
        <begin position="139"/>
        <end position="159"/>
    </location>
</feature>
<evidence type="ECO:0000313" key="11">
    <source>
        <dbReference type="EMBL" id="KJY58670.1"/>
    </source>
</evidence>
<dbReference type="OrthoDB" id="7058816at2"/>
<proteinExistence type="predicted"/>
<dbReference type="RefSeq" id="WP_045927536.1">
    <property type="nucleotide sequence ID" value="NZ_JBHSZS010000003.1"/>
</dbReference>
<dbReference type="GO" id="GO:0005886">
    <property type="term" value="C:plasma membrane"/>
    <property type="evidence" value="ECO:0007669"/>
    <property type="project" value="UniProtKB-SubCell"/>
</dbReference>
<feature type="transmembrane region" description="Helical" evidence="10">
    <location>
        <begin position="179"/>
        <end position="199"/>
    </location>
</feature>
<dbReference type="PROSITE" id="PS51106">
    <property type="entry name" value="PTS_EIIC_TYPE_4"/>
    <property type="match status" value="1"/>
</dbReference>
<evidence type="ECO:0000313" key="12">
    <source>
        <dbReference type="Proteomes" id="UP000033533"/>
    </source>
</evidence>
<dbReference type="Proteomes" id="UP000033533">
    <property type="component" value="Unassembled WGS sequence"/>
</dbReference>